<name>A0A1H3TTP4_9BACI</name>
<feature type="domain" description="LXG" evidence="2">
    <location>
        <begin position="1"/>
        <end position="215"/>
    </location>
</feature>
<comment type="similarity">
    <text evidence="1">In the N-terminal section; belongs to the LXG family.</text>
</comment>
<dbReference type="AlphaFoldDB" id="A0A1H3TTP4"/>
<protein>
    <submittedName>
        <fullName evidence="3">LXG domain of WXG superfamily protein</fullName>
    </submittedName>
</protein>
<organism evidence="3 4">
    <name type="scientific">Evansella caseinilytica</name>
    <dbReference type="NCBI Taxonomy" id="1503961"/>
    <lineage>
        <taxon>Bacteria</taxon>
        <taxon>Bacillati</taxon>
        <taxon>Bacillota</taxon>
        <taxon>Bacilli</taxon>
        <taxon>Bacillales</taxon>
        <taxon>Bacillaceae</taxon>
        <taxon>Evansella</taxon>
    </lineage>
</organism>
<proteinExistence type="inferred from homology"/>
<dbReference type="PROSITE" id="PS51756">
    <property type="entry name" value="LXG"/>
    <property type="match status" value="1"/>
</dbReference>
<sequence length="513" mass="59211">MSLNMYLGSADVQTSSMNQFCIQTIQGMEEAIASIDQFALNMSLQGKAYQTAKTYMAQTFRPLAQGIIYLCEELIRQNDDYPSEFRSQVSTSDVIEHEIADQIVEINRLIRRLRELNDITPMVQATILIYEGMKRILQQRLEKLHQFNVTSRSNYDTAFQLADCIVQGLAQVQGGKGFNSETGTFSTKGMELGWVQQIHKFPYILKAHEQYGEHLEKYPRDVDKIIAIMKYEEKHTEYLEQTNEFLAPLEVKDIIEIKYLMYTAEEPYRTLAMKYLDEVKIASLEGEKSFFLDSDNSITYIVERDRTNARGAYFTFFHELGHAIDYNYAKEIGMDGFFSNNYRSNGNTLAEYMHGDVKNKIQFALKDEINKEVYDDIDMKAKTKMINNITESFIYTGPEDNELTSTETDLYNIIQTKLSQDLHPDEHHNASDVYGGVTLNEIVGKWGHHKESYWIDLDTGERTNEPDKEGFASYYGSIMIQDSVQIESVTDYLPNSKKHMNNMFKSMNEGVNK</sequence>
<dbReference type="EMBL" id="FNPI01000016">
    <property type="protein sequence ID" value="SDZ53181.1"/>
    <property type="molecule type" value="Genomic_DNA"/>
</dbReference>
<dbReference type="PANTHER" id="PTHR34976">
    <property type="entry name" value="RIBONUCLEASE YQCG-RELATED"/>
    <property type="match status" value="1"/>
</dbReference>
<dbReference type="PANTHER" id="PTHR34976:SF1">
    <property type="entry name" value="TOXIN BC_0920"/>
    <property type="match status" value="1"/>
</dbReference>
<dbReference type="Proteomes" id="UP000198935">
    <property type="component" value="Unassembled WGS sequence"/>
</dbReference>
<keyword evidence="4" id="KW-1185">Reference proteome</keyword>
<evidence type="ECO:0000256" key="1">
    <source>
        <dbReference type="ARBA" id="ARBA00034117"/>
    </source>
</evidence>
<dbReference type="Pfam" id="PF04740">
    <property type="entry name" value="LXG"/>
    <property type="match status" value="1"/>
</dbReference>
<dbReference type="InterPro" id="IPR006829">
    <property type="entry name" value="LXG_dom"/>
</dbReference>
<reference evidence="4" key="1">
    <citation type="submission" date="2016-10" db="EMBL/GenBank/DDBJ databases">
        <authorList>
            <person name="Varghese N."/>
            <person name="Submissions S."/>
        </authorList>
    </citation>
    <scope>NUCLEOTIDE SEQUENCE [LARGE SCALE GENOMIC DNA]</scope>
    <source>
        <strain evidence="4">SP</strain>
    </source>
</reference>
<accession>A0A1H3TTP4</accession>
<evidence type="ECO:0000313" key="4">
    <source>
        <dbReference type="Proteomes" id="UP000198935"/>
    </source>
</evidence>
<evidence type="ECO:0000259" key="2">
    <source>
        <dbReference type="PROSITE" id="PS51756"/>
    </source>
</evidence>
<gene>
    <name evidence="3" type="ORF">SAMN05421736_11611</name>
</gene>
<dbReference type="InterPro" id="IPR051768">
    <property type="entry name" value="Bact_secretion_toxin"/>
</dbReference>
<dbReference type="OrthoDB" id="2666568at2"/>
<evidence type="ECO:0000313" key="3">
    <source>
        <dbReference type="EMBL" id="SDZ53181.1"/>
    </source>
</evidence>
<dbReference type="STRING" id="1503961.SAMN05421736_11611"/>